<reference evidence="1 2" key="1">
    <citation type="submission" date="2018-03" db="EMBL/GenBank/DDBJ databases">
        <title>Genomic Encyclopedia of Archaeal and Bacterial Type Strains, Phase II (KMG-II): from individual species to whole genera.</title>
        <authorList>
            <person name="Goeker M."/>
        </authorList>
    </citation>
    <scope>NUCLEOTIDE SEQUENCE [LARGE SCALE GENOMIC DNA]</scope>
    <source>
        <strain evidence="1 2">DSM 28229</strain>
    </source>
</reference>
<accession>A0A315Z8F5</accession>
<dbReference type="Proteomes" id="UP000245535">
    <property type="component" value="Unassembled WGS sequence"/>
</dbReference>
<gene>
    <name evidence="1" type="ORF">BC781_10543</name>
</gene>
<dbReference type="EMBL" id="QGDO01000005">
    <property type="protein sequence ID" value="PWJ39980.1"/>
    <property type="molecule type" value="Genomic_DNA"/>
</dbReference>
<evidence type="ECO:0000313" key="1">
    <source>
        <dbReference type="EMBL" id="PWJ39980.1"/>
    </source>
</evidence>
<name>A0A315Z8F5_SEDFL</name>
<sequence>MNIESTSSNGSFTFYNNGVSISSLQFIKWYSKEAEIKYLDSTIKIMQDGFWGTKYKIEKDEQNVGKITMNWKSDFLLEFNTSEKSLNYTLKCKGFAKTRFELHDDKGNIIIILHSNMNWKKFNYNYEVEVNTITDDYDINELISYCGYAANLYLAMMAGAV</sequence>
<dbReference type="AlphaFoldDB" id="A0A315Z8F5"/>
<dbReference type="RefSeq" id="WP_109620294.1">
    <property type="nucleotide sequence ID" value="NZ_QGDO01000005.1"/>
</dbReference>
<protein>
    <submittedName>
        <fullName evidence="1">Uncharacterized protein</fullName>
    </submittedName>
</protein>
<comment type="caution">
    <text evidence="1">The sequence shown here is derived from an EMBL/GenBank/DDBJ whole genome shotgun (WGS) entry which is preliminary data.</text>
</comment>
<proteinExistence type="predicted"/>
<organism evidence="1 2">
    <name type="scientific">Sediminitomix flava</name>
    <dbReference type="NCBI Taxonomy" id="379075"/>
    <lineage>
        <taxon>Bacteria</taxon>
        <taxon>Pseudomonadati</taxon>
        <taxon>Bacteroidota</taxon>
        <taxon>Cytophagia</taxon>
        <taxon>Cytophagales</taxon>
        <taxon>Flammeovirgaceae</taxon>
        <taxon>Sediminitomix</taxon>
    </lineage>
</organism>
<dbReference type="OrthoDB" id="948713at2"/>
<keyword evidence="2" id="KW-1185">Reference proteome</keyword>
<evidence type="ECO:0000313" key="2">
    <source>
        <dbReference type="Proteomes" id="UP000245535"/>
    </source>
</evidence>